<sequence length="87" mass="9256">DQFGHTPLHYAAREGHVSTVATLLDHGADKTIRDNSGSTAIEWTSEHPAVVELLRLDVCDCFFSFIVNNAADSIIVLSGAALATFGA</sequence>
<dbReference type="SMART" id="SM00248">
    <property type="entry name" value="ANK"/>
    <property type="match status" value="1"/>
</dbReference>
<dbReference type="SUPFAM" id="SSF48403">
    <property type="entry name" value="Ankyrin repeat"/>
    <property type="match status" value="1"/>
</dbReference>
<keyword evidence="1" id="KW-0677">Repeat</keyword>
<proteinExistence type="predicted"/>
<dbReference type="Pfam" id="PF00023">
    <property type="entry name" value="Ank"/>
    <property type="match status" value="1"/>
</dbReference>
<organism evidence="3">
    <name type="scientific">uncultured organism</name>
    <dbReference type="NCBI Taxonomy" id="155900"/>
    <lineage>
        <taxon>unclassified sequences</taxon>
        <taxon>environmental samples</taxon>
    </lineage>
</organism>
<evidence type="ECO:0000256" key="1">
    <source>
        <dbReference type="ARBA" id="ARBA00022737"/>
    </source>
</evidence>
<evidence type="ECO:0000256" key="2">
    <source>
        <dbReference type="ARBA" id="ARBA00023043"/>
    </source>
</evidence>
<feature type="non-terminal residue" evidence="3">
    <location>
        <position position="1"/>
    </location>
</feature>
<dbReference type="AlphaFoldDB" id="Q0GNK6"/>
<evidence type="ECO:0000313" key="3">
    <source>
        <dbReference type="EMBL" id="ABI21596.1"/>
    </source>
</evidence>
<protein>
    <submittedName>
        <fullName evidence="3">Uncharacterized protein</fullName>
    </submittedName>
</protein>
<dbReference type="PANTHER" id="PTHR24201:SF2">
    <property type="entry name" value="ANKYRIN REPEAT DOMAIN-CONTAINING PROTEIN 42"/>
    <property type="match status" value="1"/>
</dbReference>
<dbReference type="InterPro" id="IPR002110">
    <property type="entry name" value="Ankyrin_rpt"/>
</dbReference>
<name>Q0GNK6_9ZZZZ</name>
<dbReference type="InterPro" id="IPR050776">
    <property type="entry name" value="Ank_Repeat/CDKN_Inhibitor"/>
</dbReference>
<accession>Q0GNK6</accession>
<dbReference type="PROSITE" id="PS50088">
    <property type="entry name" value="ANK_REPEAT"/>
    <property type="match status" value="1"/>
</dbReference>
<dbReference type="PROSITE" id="PS50297">
    <property type="entry name" value="ANK_REP_REGION"/>
    <property type="match status" value="1"/>
</dbReference>
<reference evidence="3" key="1">
    <citation type="journal article" date="2006" name="Mol. Microbiol.">
        <title>Metagenomic DNA fragments that affect Escherichia coli mutational pathways.</title>
        <authorList>
            <person name="Yang H."/>
            <person name="To K.H."/>
            <person name="Aguila S.J."/>
            <person name="Miller J.H."/>
        </authorList>
    </citation>
    <scope>NUCLEOTIDE SEQUENCE</scope>
</reference>
<dbReference type="Gene3D" id="1.25.40.20">
    <property type="entry name" value="Ankyrin repeat-containing domain"/>
    <property type="match status" value="1"/>
</dbReference>
<keyword evidence="2" id="KW-0040">ANK repeat</keyword>
<dbReference type="PANTHER" id="PTHR24201">
    <property type="entry name" value="ANK_REP_REGION DOMAIN-CONTAINING PROTEIN"/>
    <property type="match status" value="1"/>
</dbReference>
<dbReference type="EMBL" id="DQ813475">
    <property type="protein sequence ID" value="ABI21596.1"/>
    <property type="molecule type" value="Genomic_DNA"/>
</dbReference>
<dbReference type="InterPro" id="IPR036770">
    <property type="entry name" value="Ankyrin_rpt-contain_sf"/>
</dbReference>